<dbReference type="Gene3D" id="3.40.120.10">
    <property type="entry name" value="Alpha-D-Glucose-1,6-Bisphosphate, subunit A, domain 3"/>
    <property type="match status" value="3"/>
</dbReference>
<evidence type="ECO:0000256" key="6">
    <source>
        <dbReference type="ARBA" id="ARBA00022490"/>
    </source>
</evidence>
<evidence type="ECO:0000256" key="2">
    <source>
        <dbReference type="ARBA" id="ARBA00001946"/>
    </source>
</evidence>
<comment type="cofactor">
    <cofactor evidence="2">
        <name>Mg(2+)</name>
        <dbReference type="ChEBI" id="CHEBI:18420"/>
    </cofactor>
</comment>
<dbReference type="FunFam" id="3.40.120.10:FF:000004">
    <property type="entry name" value="Phosphoglucomutase 5"/>
    <property type="match status" value="1"/>
</dbReference>
<dbReference type="InterPro" id="IPR005841">
    <property type="entry name" value="Alpha-D-phosphohexomutase_SF"/>
</dbReference>
<dbReference type="GO" id="GO:0005829">
    <property type="term" value="C:cytosol"/>
    <property type="evidence" value="ECO:0007669"/>
    <property type="project" value="TreeGrafter"/>
</dbReference>
<dbReference type="InterPro" id="IPR036900">
    <property type="entry name" value="A-D-PHexomutase_C_sf"/>
</dbReference>
<dbReference type="EMBL" id="OC316574">
    <property type="protein sequence ID" value="CAD7392681.1"/>
    <property type="molecule type" value="Genomic_DNA"/>
</dbReference>
<keyword evidence="8 11" id="KW-0479">Metal-binding</keyword>
<evidence type="ECO:0000256" key="10">
    <source>
        <dbReference type="ARBA" id="ARBA00023235"/>
    </source>
</evidence>
<evidence type="ECO:0000256" key="11">
    <source>
        <dbReference type="RuleBase" id="RU004326"/>
    </source>
</evidence>
<reference evidence="15" key="1">
    <citation type="submission" date="2020-11" db="EMBL/GenBank/DDBJ databases">
        <authorList>
            <person name="Tran Van P."/>
        </authorList>
    </citation>
    <scope>NUCLEOTIDE SEQUENCE</scope>
</reference>
<dbReference type="PROSITE" id="PS00710">
    <property type="entry name" value="PGM_PMM"/>
    <property type="match status" value="1"/>
</dbReference>
<comment type="catalytic activity">
    <reaction evidence="1">
        <text>alpha-D-glucose 1-phosphate = alpha-D-glucose 6-phosphate</text>
        <dbReference type="Rhea" id="RHEA:23536"/>
        <dbReference type="ChEBI" id="CHEBI:58225"/>
        <dbReference type="ChEBI" id="CHEBI:58601"/>
        <dbReference type="EC" id="5.4.2.2"/>
    </reaction>
</comment>
<name>A0A7R9GPD7_TIMCR</name>
<evidence type="ECO:0000259" key="12">
    <source>
        <dbReference type="Pfam" id="PF02878"/>
    </source>
</evidence>
<dbReference type="GO" id="GO:0004614">
    <property type="term" value="F:phosphoglucomutase activity"/>
    <property type="evidence" value="ECO:0007669"/>
    <property type="project" value="UniProtKB-EC"/>
</dbReference>
<protein>
    <recommendedName>
        <fullName evidence="5">phosphoglucomutase (alpha-D-glucose-1,6-bisphosphate-dependent)</fullName>
        <ecNumber evidence="5">5.4.2.2</ecNumber>
    </recommendedName>
</protein>
<dbReference type="PANTHER" id="PTHR22573:SF2">
    <property type="entry name" value="PHOSPHOGLUCOMUTASE"/>
    <property type="match status" value="1"/>
</dbReference>
<dbReference type="GO" id="GO:0005975">
    <property type="term" value="P:carbohydrate metabolic process"/>
    <property type="evidence" value="ECO:0007669"/>
    <property type="project" value="InterPro"/>
</dbReference>
<dbReference type="Pfam" id="PF02878">
    <property type="entry name" value="PGM_PMM_I"/>
    <property type="match status" value="1"/>
</dbReference>
<dbReference type="PANTHER" id="PTHR22573">
    <property type="entry name" value="PHOSPHOHEXOMUTASE FAMILY MEMBER"/>
    <property type="match status" value="1"/>
</dbReference>
<dbReference type="InterPro" id="IPR016055">
    <property type="entry name" value="A-D-PHexomutase_a/b/a-I/II/III"/>
</dbReference>
<evidence type="ECO:0000259" key="13">
    <source>
        <dbReference type="Pfam" id="PF02879"/>
    </source>
</evidence>
<evidence type="ECO:0000256" key="5">
    <source>
        <dbReference type="ARBA" id="ARBA00012728"/>
    </source>
</evidence>
<evidence type="ECO:0000256" key="4">
    <source>
        <dbReference type="ARBA" id="ARBA00010231"/>
    </source>
</evidence>
<evidence type="ECO:0000259" key="14">
    <source>
        <dbReference type="Pfam" id="PF02880"/>
    </source>
</evidence>
<feature type="domain" description="Alpha-D-phosphohexomutase alpha/beta/alpha" evidence="12">
    <location>
        <begin position="16"/>
        <end position="156"/>
    </location>
</feature>
<comment type="subcellular location">
    <subcellularLocation>
        <location evidence="3">Cytoplasm</location>
    </subcellularLocation>
</comment>
<feature type="domain" description="Alpha-D-phosphohexomutase alpha/beta/alpha" evidence="13">
    <location>
        <begin position="213"/>
        <end position="291"/>
    </location>
</feature>
<dbReference type="PRINTS" id="PR00509">
    <property type="entry name" value="PGMPMM"/>
</dbReference>
<sequence>MLLKGIKVATKAYGDQKPGTSGLRKAVKVFQQKNYTENFIQATLDTLGDKLKGSEIVVGGDGRYYCKDAVDLIIKIAAANGVSKLLVGQNGILSTPAVSALIRKHGTDGGIILTASHNPGGPNKDFGIKFNISNGGPAPDNVTNQIFDLSKNIKEYSIVPDLKVDFSKIGKQMFTVDGNPFTVEVIDSVEDYLQLMKEIFDFPTIKNLLKGGGAKKPFKILINSLNGVTGPYVRRIFIDELGAPVDNTVNTVPLEDFGGLHPDPNLTYAAELVEALKVGDYDLGAAFDGDGVSSANICILIKTLGNQYDIEDDEDNEPRTELGLDKTERDRNMILGRKAFFVTPSDSLAVLAANLDTIPYFQRTGVKGFARSMPTAAAVDRVAEGKKKECFVVPTGWKYFGNLMDANRLSLCGEESFGTGSDHIREKDGIWAVLAWLSVIAKLGKSVEETLLDHWATYGRNFFTRYDFEDCEGEPCNKMMSELETLVTSSSFVGKKFSYQNETYIVKSGSNFLYKDPIDGSVATKQGIRVCFEDGSCIVFRLSGTGSSGATVRLYVDSYEADQSKHSADAQVILKPLVEIALEMSRLRESTGHQDPTVIT</sequence>
<comment type="similarity">
    <text evidence="4 11">Belongs to the phosphohexose mutase family.</text>
</comment>
<evidence type="ECO:0000256" key="8">
    <source>
        <dbReference type="ARBA" id="ARBA00022723"/>
    </source>
</evidence>
<keyword evidence="10" id="KW-0413">Isomerase</keyword>
<dbReference type="InterPro" id="IPR005846">
    <property type="entry name" value="A-D-PHexomutase_a/b/a-III"/>
</dbReference>
<dbReference type="FunFam" id="3.40.120.10:FF:000005">
    <property type="entry name" value="Phosphoglucomutase 5"/>
    <property type="match status" value="1"/>
</dbReference>
<evidence type="ECO:0000256" key="9">
    <source>
        <dbReference type="ARBA" id="ARBA00022842"/>
    </source>
</evidence>
<dbReference type="Pfam" id="PF02880">
    <property type="entry name" value="PGM_PMM_III"/>
    <property type="match status" value="1"/>
</dbReference>
<dbReference type="InterPro" id="IPR045244">
    <property type="entry name" value="PGM"/>
</dbReference>
<keyword evidence="6" id="KW-0963">Cytoplasm</keyword>
<dbReference type="FunFam" id="3.30.310.50:FF:000002">
    <property type="entry name" value="Phosphoglucomutase 5"/>
    <property type="match status" value="1"/>
</dbReference>
<proteinExistence type="inferred from homology"/>
<evidence type="ECO:0000313" key="15">
    <source>
        <dbReference type="EMBL" id="CAD7392681.1"/>
    </source>
</evidence>
<dbReference type="Gene3D" id="3.30.310.50">
    <property type="entry name" value="Alpha-D-phosphohexomutase, C-terminal domain"/>
    <property type="match status" value="1"/>
</dbReference>
<dbReference type="InterPro" id="IPR005844">
    <property type="entry name" value="A-D-PHexomutase_a/b/a-I"/>
</dbReference>
<dbReference type="EC" id="5.4.2.2" evidence="5"/>
<gene>
    <name evidence="15" type="ORF">TCEB3V08_LOCUS693</name>
</gene>
<dbReference type="FunFam" id="3.40.120.10:FF:000007">
    <property type="entry name" value="Phosphoglucomutase 5"/>
    <property type="match status" value="1"/>
</dbReference>
<evidence type="ECO:0000256" key="1">
    <source>
        <dbReference type="ARBA" id="ARBA00000443"/>
    </source>
</evidence>
<dbReference type="Pfam" id="PF24947">
    <property type="entry name" value="PGM1_C_vert_fung"/>
    <property type="match status" value="1"/>
</dbReference>
<dbReference type="GO" id="GO:0000287">
    <property type="term" value="F:magnesium ion binding"/>
    <property type="evidence" value="ECO:0007669"/>
    <property type="project" value="InterPro"/>
</dbReference>
<feature type="domain" description="Alpha-D-phosphohexomutase alpha/beta/alpha" evidence="14">
    <location>
        <begin position="348"/>
        <end position="458"/>
    </location>
</feature>
<dbReference type="AlphaFoldDB" id="A0A7R9GPD7"/>
<evidence type="ECO:0000256" key="3">
    <source>
        <dbReference type="ARBA" id="ARBA00004496"/>
    </source>
</evidence>
<dbReference type="Pfam" id="PF02879">
    <property type="entry name" value="PGM_PMM_II"/>
    <property type="match status" value="1"/>
</dbReference>
<accession>A0A7R9GPD7</accession>
<dbReference type="SUPFAM" id="SSF55957">
    <property type="entry name" value="Phosphoglucomutase, C-terminal domain"/>
    <property type="match status" value="1"/>
</dbReference>
<organism evidence="15">
    <name type="scientific">Timema cristinae</name>
    <name type="common">Walking stick</name>
    <dbReference type="NCBI Taxonomy" id="61476"/>
    <lineage>
        <taxon>Eukaryota</taxon>
        <taxon>Metazoa</taxon>
        <taxon>Ecdysozoa</taxon>
        <taxon>Arthropoda</taxon>
        <taxon>Hexapoda</taxon>
        <taxon>Insecta</taxon>
        <taxon>Pterygota</taxon>
        <taxon>Neoptera</taxon>
        <taxon>Polyneoptera</taxon>
        <taxon>Phasmatodea</taxon>
        <taxon>Timematodea</taxon>
        <taxon>Timematoidea</taxon>
        <taxon>Timematidae</taxon>
        <taxon>Timema</taxon>
    </lineage>
</organism>
<keyword evidence="9 11" id="KW-0460">Magnesium</keyword>
<dbReference type="InterPro" id="IPR016066">
    <property type="entry name" value="A-D-PHexomutase_CS"/>
</dbReference>
<keyword evidence="7" id="KW-0597">Phosphoprotein</keyword>
<dbReference type="InterPro" id="IPR005845">
    <property type="entry name" value="A-D-PHexomutase_a/b/a-II"/>
</dbReference>
<evidence type="ECO:0000256" key="7">
    <source>
        <dbReference type="ARBA" id="ARBA00022553"/>
    </source>
</evidence>
<dbReference type="CDD" id="cd03085">
    <property type="entry name" value="PGM1"/>
    <property type="match status" value="1"/>
</dbReference>
<dbReference type="SUPFAM" id="SSF53738">
    <property type="entry name" value="Phosphoglucomutase, first 3 domains"/>
    <property type="match status" value="3"/>
</dbReference>